<name>A0ABR2TZ77_9ROSI</name>
<comment type="caution">
    <text evidence="1">The sequence shown here is derived from an EMBL/GenBank/DDBJ whole genome shotgun (WGS) entry which is preliminary data.</text>
</comment>
<gene>
    <name evidence="1" type="ORF">V6N11_017601</name>
</gene>
<organism evidence="1 2">
    <name type="scientific">Hibiscus sabdariffa</name>
    <name type="common">roselle</name>
    <dbReference type="NCBI Taxonomy" id="183260"/>
    <lineage>
        <taxon>Eukaryota</taxon>
        <taxon>Viridiplantae</taxon>
        <taxon>Streptophyta</taxon>
        <taxon>Embryophyta</taxon>
        <taxon>Tracheophyta</taxon>
        <taxon>Spermatophyta</taxon>
        <taxon>Magnoliopsida</taxon>
        <taxon>eudicotyledons</taxon>
        <taxon>Gunneridae</taxon>
        <taxon>Pentapetalae</taxon>
        <taxon>rosids</taxon>
        <taxon>malvids</taxon>
        <taxon>Malvales</taxon>
        <taxon>Malvaceae</taxon>
        <taxon>Malvoideae</taxon>
        <taxon>Hibiscus</taxon>
    </lineage>
</organism>
<keyword evidence="2" id="KW-1185">Reference proteome</keyword>
<dbReference type="EMBL" id="JBBPBN010000004">
    <property type="protein sequence ID" value="KAK9042532.1"/>
    <property type="molecule type" value="Genomic_DNA"/>
</dbReference>
<accession>A0ABR2TZ77</accession>
<proteinExistence type="predicted"/>
<sequence length="140" mass="16241">MPFPIPFSFLYSHSANQNRYFLANVAPITKSSNLVEGFLERKPFFGSYWIDFDVNQSPFEVVLLEMFTTTEFNVMDRELMTEVAAIQATQEAIHMIMGLSNPSKLARALENARGPIRLHMERWTLPWNIYIIPQSRELIP</sequence>
<dbReference type="Proteomes" id="UP001396334">
    <property type="component" value="Unassembled WGS sequence"/>
</dbReference>
<protein>
    <submittedName>
        <fullName evidence="1">Uncharacterized protein</fullName>
    </submittedName>
</protein>
<reference evidence="1 2" key="1">
    <citation type="journal article" date="2024" name="G3 (Bethesda)">
        <title>Genome assembly of Hibiscus sabdariffa L. provides insights into metabolisms of medicinal natural products.</title>
        <authorList>
            <person name="Kim T."/>
        </authorList>
    </citation>
    <scope>NUCLEOTIDE SEQUENCE [LARGE SCALE GENOMIC DNA]</scope>
    <source>
        <strain evidence="1">TK-2024</strain>
        <tissue evidence="1">Old leaves</tissue>
    </source>
</reference>
<evidence type="ECO:0000313" key="1">
    <source>
        <dbReference type="EMBL" id="KAK9042532.1"/>
    </source>
</evidence>
<evidence type="ECO:0000313" key="2">
    <source>
        <dbReference type="Proteomes" id="UP001396334"/>
    </source>
</evidence>